<dbReference type="EMBL" id="CAEZVV010000006">
    <property type="protein sequence ID" value="CAB4635859.1"/>
    <property type="molecule type" value="Genomic_DNA"/>
</dbReference>
<protein>
    <submittedName>
        <fullName evidence="4">Unannotated protein</fullName>
    </submittedName>
</protein>
<dbReference type="AlphaFoldDB" id="A0A6J6E4A6"/>
<gene>
    <name evidence="2" type="ORF">UFOPK1495_00003</name>
    <name evidence="3" type="ORF">UFOPK1603_01115</name>
    <name evidence="4" type="ORF">UFOPK1711_00522</name>
    <name evidence="5" type="ORF">UFOPK2143_00221</name>
    <name evidence="6" type="ORF">UFOPK2350_01683</name>
</gene>
<dbReference type="EMBL" id="CAEZTR010000021">
    <property type="protein sequence ID" value="CAB4571222.1"/>
    <property type="molecule type" value="Genomic_DNA"/>
</dbReference>
<evidence type="ECO:0000259" key="1">
    <source>
        <dbReference type="Pfam" id="PF01323"/>
    </source>
</evidence>
<dbReference type="EMBL" id="CAEZTG010000103">
    <property type="protein sequence ID" value="CAB4570372.1"/>
    <property type="molecule type" value="Genomic_DNA"/>
</dbReference>
<evidence type="ECO:0000313" key="2">
    <source>
        <dbReference type="EMBL" id="CAB4537698.1"/>
    </source>
</evidence>
<accession>A0A6J6E4A6</accession>
<evidence type="ECO:0000313" key="6">
    <source>
        <dbReference type="EMBL" id="CAB4693101.1"/>
    </source>
</evidence>
<proteinExistence type="predicted"/>
<feature type="domain" description="DSBA-like thioredoxin" evidence="1">
    <location>
        <begin position="10"/>
        <end position="159"/>
    </location>
</feature>
<evidence type="ECO:0000313" key="3">
    <source>
        <dbReference type="EMBL" id="CAB4570372.1"/>
    </source>
</evidence>
<dbReference type="EMBL" id="CAEZSU010000001">
    <property type="protein sequence ID" value="CAB4537698.1"/>
    <property type="molecule type" value="Genomic_DNA"/>
</dbReference>
<dbReference type="InterPro" id="IPR036249">
    <property type="entry name" value="Thioredoxin-like_sf"/>
</dbReference>
<evidence type="ECO:0000313" key="4">
    <source>
        <dbReference type="EMBL" id="CAB4571222.1"/>
    </source>
</evidence>
<dbReference type="SUPFAM" id="SSF52833">
    <property type="entry name" value="Thioredoxin-like"/>
    <property type="match status" value="1"/>
</dbReference>
<organism evidence="4">
    <name type="scientific">freshwater metagenome</name>
    <dbReference type="NCBI Taxonomy" id="449393"/>
    <lineage>
        <taxon>unclassified sequences</taxon>
        <taxon>metagenomes</taxon>
        <taxon>ecological metagenomes</taxon>
    </lineage>
</organism>
<dbReference type="Gene3D" id="3.40.30.10">
    <property type="entry name" value="Glutaredoxin"/>
    <property type="match status" value="1"/>
</dbReference>
<evidence type="ECO:0000313" key="5">
    <source>
        <dbReference type="EMBL" id="CAB4635859.1"/>
    </source>
</evidence>
<sequence length="199" mass="22302">MTLEFAITWDYRCPFARIVHAHVVEGIVDGADWNVRFVPFSLGQVHIEEGEAPIWEHPEDDTGLLALQAAVVVRDNDPKRFPLLHRALFEARHAEGAQLRDEAVLRSLFEANGFDPDPVFAEVATGAPLATIRDEHTAAARDLDVWGVPTFMTDEHAAFVRLMELPVDAADARQSVERIVEMLAGWPSLNEFKHTSLDR</sequence>
<dbReference type="InterPro" id="IPR001853">
    <property type="entry name" value="DSBA-like_thioredoxin_dom"/>
</dbReference>
<name>A0A6J6E4A6_9ZZZZ</name>
<dbReference type="Pfam" id="PF01323">
    <property type="entry name" value="DSBA"/>
    <property type="match status" value="1"/>
</dbReference>
<reference evidence="4" key="1">
    <citation type="submission" date="2020-05" db="EMBL/GenBank/DDBJ databases">
        <authorList>
            <person name="Chiriac C."/>
            <person name="Salcher M."/>
            <person name="Ghai R."/>
            <person name="Kavagutti S V."/>
        </authorList>
    </citation>
    <scope>NUCLEOTIDE SEQUENCE</scope>
</reference>
<dbReference type="EMBL" id="CAEZXE010000198">
    <property type="protein sequence ID" value="CAB4693101.1"/>
    <property type="molecule type" value="Genomic_DNA"/>
</dbReference>
<dbReference type="GO" id="GO:0016491">
    <property type="term" value="F:oxidoreductase activity"/>
    <property type="evidence" value="ECO:0007669"/>
    <property type="project" value="InterPro"/>
</dbReference>